<dbReference type="RefSeq" id="WP_136413338.1">
    <property type="nucleotide sequence ID" value="NZ_CP039396.1"/>
</dbReference>
<accession>A0A4P7VZ88</accession>
<evidence type="ECO:0000313" key="2">
    <source>
        <dbReference type="EMBL" id="QCD40884.1"/>
    </source>
</evidence>
<dbReference type="Proteomes" id="UP000297149">
    <property type="component" value="Chromosome"/>
</dbReference>
<gene>
    <name evidence="2" type="ORF">E7747_00270</name>
</gene>
<evidence type="ECO:0000313" key="3">
    <source>
        <dbReference type="Proteomes" id="UP000297149"/>
    </source>
</evidence>
<keyword evidence="1" id="KW-0472">Membrane</keyword>
<keyword evidence="1" id="KW-1133">Transmembrane helix</keyword>
<name>A0A4P7VZ88_9BACT</name>
<feature type="transmembrane region" description="Helical" evidence="1">
    <location>
        <begin position="29"/>
        <end position="45"/>
    </location>
</feature>
<protein>
    <submittedName>
        <fullName evidence="2">Uncharacterized protein</fullName>
    </submittedName>
</protein>
<dbReference type="EMBL" id="CP039396">
    <property type="protein sequence ID" value="QCD40884.1"/>
    <property type="molecule type" value="Genomic_DNA"/>
</dbReference>
<dbReference type="KEGG" id="ddb:E7747_00270"/>
<evidence type="ECO:0000256" key="1">
    <source>
        <dbReference type="SAM" id="Phobius"/>
    </source>
</evidence>
<keyword evidence="3" id="KW-1185">Reference proteome</keyword>
<organism evidence="2 3">
    <name type="scientific">Duncaniella dubosii</name>
    <dbReference type="NCBI Taxonomy" id="2518971"/>
    <lineage>
        <taxon>Bacteria</taxon>
        <taxon>Pseudomonadati</taxon>
        <taxon>Bacteroidota</taxon>
        <taxon>Bacteroidia</taxon>
        <taxon>Bacteroidales</taxon>
        <taxon>Muribaculaceae</taxon>
        <taxon>Duncaniella</taxon>
    </lineage>
</organism>
<sequence length="73" mass="7965">MKQIWPILGVACVLISSIGRIANSLTDVLIAVGAIALVALVIWLFETGRLRINERLGKVLKKIGELLKPNTDQ</sequence>
<dbReference type="AlphaFoldDB" id="A0A4P7VZ88"/>
<proteinExistence type="predicted"/>
<reference evidence="3" key="1">
    <citation type="submission" date="2019-02" db="EMBL/GenBank/DDBJ databases">
        <title>Isolation and identification of novel species under the genus Muribaculum.</title>
        <authorList>
            <person name="Miyake S."/>
            <person name="Ding Y."/>
            <person name="Low A."/>
            <person name="Soh M."/>
            <person name="Seedorf H."/>
        </authorList>
    </citation>
    <scope>NUCLEOTIDE SEQUENCE [LARGE SCALE GENOMIC DNA]</scope>
    <source>
        <strain evidence="3">H5</strain>
    </source>
</reference>
<keyword evidence="1" id="KW-0812">Transmembrane</keyword>